<dbReference type="InterPro" id="IPR032823">
    <property type="entry name" value="BCA_ABC_TP_C"/>
</dbReference>
<dbReference type="AlphaFoldDB" id="A0A517SGS3"/>
<dbReference type="Pfam" id="PF00005">
    <property type="entry name" value="ABC_tran"/>
    <property type="match status" value="1"/>
</dbReference>
<keyword evidence="3 5" id="KW-0067">ATP-binding</keyword>
<dbReference type="InParanoid" id="A0A517SGS3"/>
<accession>A0A517SGS3</accession>
<dbReference type="Proteomes" id="UP000315700">
    <property type="component" value="Chromosome"/>
</dbReference>
<dbReference type="SMART" id="SM00382">
    <property type="entry name" value="AAA"/>
    <property type="match status" value="1"/>
</dbReference>
<protein>
    <submittedName>
        <fullName evidence="5">Sulfate/thiosulfate import ATP-binding protein CysA</fullName>
    </submittedName>
</protein>
<name>A0A517SGS3_9PLAN</name>
<proteinExistence type="predicted"/>
<dbReference type="InterPro" id="IPR027417">
    <property type="entry name" value="P-loop_NTPase"/>
</dbReference>
<evidence type="ECO:0000256" key="2">
    <source>
        <dbReference type="ARBA" id="ARBA00022741"/>
    </source>
</evidence>
<dbReference type="FunCoup" id="A0A517SGS3">
    <property type="interactions" value="225"/>
</dbReference>
<keyword evidence="6" id="KW-1185">Reference proteome</keyword>
<dbReference type="GO" id="GO:0016887">
    <property type="term" value="F:ATP hydrolysis activity"/>
    <property type="evidence" value="ECO:0007669"/>
    <property type="project" value="InterPro"/>
</dbReference>
<keyword evidence="1" id="KW-0813">Transport</keyword>
<dbReference type="InterPro" id="IPR051120">
    <property type="entry name" value="ABC_AA/LPS_Transport"/>
</dbReference>
<keyword evidence="2" id="KW-0547">Nucleotide-binding</keyword>
<dbReference type="PROSITE" id="PS50893">
    <property type="entry name" value="ABC_TRANSPORTER_2"/>
    <property type="match status" value="1"/>
</dbReference>
<dbReference type="CDD" id="cd03219">
    <property type="entry name" value="ABC_Mj1267_LivG_branched"/>
    <property type="match status" value="1"/>
</dbReference>
<evidence type="ECO:0000313" key="6">
    <source>
        <dbReference type="Proteomes" id="UP000315700"/>
    </source>
</evidence>
<evidence type="ECO:0000313" key="5">
    <source>
        <dbReference type="EMBL" id="QDT55324.1"/>
    </source>
</evidence>
<dbReference type="PANTHER" id="PTHR45772:SF9">
    <property type="entry name" value="CONSERVED COMPONENT OF ABC TRANSPORTER FOR NATURAL AMINO ACIDS"/>
    <property type="match status" value="1"/>
</dbReference>
<dbReference type="GO" id="GO:0005524">
    <property type="term" value="F:ATP binding"/>
    <property type="evidence" value="ECO:0007669"/>
    <property type="project" value="UniProtKB-KW"/>
</dbReference>
<gene>
    <name evidence="5" type="primary">cysA</name>
    <name evidence="5" type="ORF">Pan44_33670</name>
</gene>
<dbReference type="Pfam" id="PF12399">
    <property type="entry name" value="BCA_ABC_TP_C"/>
    <property type="match status" value="1"/>
</dbReference>
<organism evidence="5 6">
    <name type="scientific">Caulifigura coniformis</name>
    <dbReference type="NCBI Taxonomy" id="2527983"/>
    <lineage>
        <taxon>Bacteria</taxon>
        <taxon>Pseudomonadati</taxon>
        <taxon>Planctomycetota</taxon>
        <taxon>Planctomycetia</taxon>
        <taxon>Planctomycetales</taxon>
        <taxon>Planctomycetaceae</taxon>
        <taxon>Caulifigura</taxon>
    </lineage>
</organism>
<dbReference type="InterPro" id="IPR003439">
    <property type="entry name" value="ABC_transporter-like_ATP-bd"/>
</dbReference>
<dbReference type="KEGG" id="ccos:Pan44_33670"/>
<dbReference type="EMBL" id="CP036271">
    <property type="protein sequence ID" value="QDT55324.1"/>
    <property type="molecule type" value="Genomic_DNA"/>
</dbReference>
<evidence type="ECO:0000256" key="3">
    <source>
        <dbReference type="ARBA" id="ARBA00022840"/>
    </source>
</evidence>
<evidence type="ECO:0000256" key="1">
    <source>
        <dbReference type="ARBA" id="ARBA00022448"/>
    </source>
</evidence>
<dbReference type="GO" id="GO:0005886">
    <property type="term" value="C:plasma membrane"/>
    <property type="evidence" value="ECO:0007669"/>
    <property type="project" value="TreeGrafter"/>
</dbReference>
<dbReference type="InterPro" id="IPR003593">
    <property type="entry name" value="AAA+_ATPase"/>
</dbReference>
<dbReference type="OrthoDB" id="9805514at2"/>
<sequence>MSSPSSTARQSTSTSAEPLLEARGLSLSFGGLKAVSEFSLSLPRRGLYGLIGPNGAGKTTIFNILTGVYKPDCGELNLNSRNLVGCRPHIITASGIARTFQNIRLFGELSVLDNVRLGAQLRHPLGVFRTLLRGRGFFRCEASLTERAFQVLDLLGLSDSADAPATSLSYGHQRRLEIARALATAPQVLLLDEPAAGMNSKEKMALAETIRRLPDEFDVSILLIDHDMGLVMGVCDQITVVDHGVVIAHGPPALIQNDQRVIGAYLGEPTDDD</sequence>
<reference evidence="5 6" key="1">
    <citation type="submission" date="2019-02" db="EMBL/GenBank/DDBJ databases">
        <title>Deep-cultivation of Planctomycetes and their phenomic and genomic characterization uncovers novel biology.</title>
        <authorList>
            <person name="Wiegand S."/>
            <person name="Jogler M."/>
            <person name="Boedeker C."/>
            <person name="Pinto D."/>
            <person name="Vollmers J."/>
            <person name="Rivas-Marin E."/>
            <person name="Kohn T."/>
            <person name="Peeters S.H."/>
            <person name="Heuer A."/>
            <person name="Rast P."/>
            <person name="Oberbeckmann S."/>
            <person name="Bunk B."/>
            <person name="Jeske O."/>
            <person name="Meyerdierks A."/>
            <person name="Storesund J.E."/>
            <person name="Kallscheuer N."/>
            <person name="Luecker S."/>
            <person name="Lage O.M."/>
            <person name="Pohl T."/>
            <person name="Merkel B.J."/>
            <person name="Hornburger P."/>
            <person name="Mueller R.-W."/>
            <person name="Bruemmer F."/>
            <person name="Labrenz M."/>
            <person name="Spormann A.M."/>
            <person name="Op den Camp H."/>
            <person name="Overmann J."/>
            <person name="Amann R."/>
            <person name="Jetten M.S.M."/>
            <person name="Mascher T."/>
            <person name="Medema M.H."/>
            <person name="Devos D.P."/>
            <person name="Kaster A.-K."/>
            <person name="Ovreas L."/>
            <person name="Rohde M."/>
            <person name="Galperin M.Y."/>
            <person name="Jogler C."/>
        </authorList>
    </citation>
    <scope>NUCLEOTIDE SEQUENCE [LARGE SCALE GENOMIC DNA]</scope>
    <source>
        <strain evidence="5 6">Pan44</strain>
    </source>
</reference>
<feature type="domain" description="ABC transporter" evidence="4">
    <location>
        <begin position="20"/>
        <end position="268"/>
    </location>
</feature>
<dbReference type="PANTHER" id="PTHR45772">
    <property type="entry name" value="CONSERVED COMPONENT OF ABC TRANSPORTER FOR NATURAL AMINO ACIDS-RELATED"/>
    <property type="match status" value="1"/>
</dbReference>
<dbReference type="Gene3D" id="3.40.50.300">
    <property type="entry name" value="P-loop containing nucleotide triphosphate hydrolases"/>
    <property type="match status" value="1"/>
</dbReference>
<dbReference type="RefSeq" id="WP_145031092.1">
    <property type="nucleotide sequence ID" value="NZ_CP036271.1"/>
</dbReference>
<dbReference type="SUPFAM" id="SSF52540">
    <property type="entry name" value="P-loop containing nucleoside triphosphate hydrolases"/>
    <property type="match status" value="1"/>
</dbReference>
<evidence type="ECO:0000259" key="4">
    <source>
        <dbReference type="PROSITE" id="PS50893"/>
    </source>
</evidence>
<dbReference type="FunFam" id="3.40.50.300:FF:000421">
    <property type="entry name" value="Branched-chain amino acid ABC transporter ATP-binding protein"/>
    <property type="match status" value="1"/>
</dbReference>